<evidence type="ECO:0000313" key="1">
    <source>
        <dbReference type="EMBL" id="DBA12223.1"/>
    </source>
</evidence>
<accession>A0AA48P7Z5</accession>
<sequence length="235" mass="24573">MANSPNIELPFVEAAQAQKHVTVNESLLRLDAVSQLVLQSLSETVPPNDAEDGEVYAVPQGAQPPWQALPGKLALRSNGGWVTITPRPGWQAWVVELGALCVFDGSGWVSVGPGAAGAGPRFEAIEFEHTVQSGGAQDTTVVIPAQSSVIGVTARVSDEITGNLTSWRLGAGGSDNRYGSGFGTAHNSFVRGLTGAPLAYYADTPLILTPENGAFSGGAVRFVIHMLQIDIPDLV</sequence>
<reference evidence="1" key="2">
    <citation type="journal article" date="2023" name="Arch. Virol.">
        <title>Changes to virus taxonomy and the ICTV Statutes ratified by the International Committee on Taxonomy of Viruses (2023).</title>
        <authorList>
            <person name="Zerbini F.M."/>
            <person name="Siddell S.G."/>
            <person name="Lefkowitz E.J."/>
            <person name="Mushegian A.R."/>
            <person name="Adriaenssens E.M."/>
            <person name="Alfenas-Zerbini P."/>
            <person name="Dempsey D.M."/>
            <person name="Dutilh B.E."/>
            <person name="Garcia M.L."/>
            <person name="Hendrickson R.C."/>
            <person name="Junglen S."/>
            <person name="Krupovic M."/>
            <person name="Kuhn J.H."/>
            <person name="Lambert A.J."/>
            <person name="Lobocka M."/>
            <person name="Oksanen H.M."/>
            <person name="Robertson D.L."/>
            <person name="Rubino L."/>
            <person name="Sabanadzovic S."/>
            <person name="Simmonds P."/>
            <person name="Smith D.B."/>
            <person name="Suzuki N."/>
            <person name="Van Doorslaer K."/>
            <person name="Vandamme A.M."/>
            <person name="Varsani A."/>
        </authorList>
    </citation>
    <scope>NUCLEOTIDE SEQUENCE</scope>
    <source>
        <strain evidence="1">Dshi_2162</strain>
    </source>
</reference>
<dbReference type="InterPro" id="IPR021251">
    <property type="entry name" value="DUF2793"/>
</dbReference>
<protein>
    <submittedName>
        <fullName evidence="1">DUF2793 domain-containing protein</fullName>
    </submittedName>
</protein>
<reference evidence="1" key="3">
    <citation type="submission" date="2023-03" db="EMBL/GenBank/DDBJ databases">
        <authorList>
            <person name="Zhaxybayeva O."/>
            <person name="Kogay R."/>
            <person name="Koppenhofer S."/>
            <person name="Beatty J.T."/>
            <person name="Kuhn J.H."/>
            <person name="Lang A.S."/>
        </authorList>
    </citation>
    <scope>NUCLEOTIDE SEQUENCE</scope>
    <source>
        <strain evidence="1">Dshi_2162</strain>
    </source>
</reference>
<proteinExistence type="predicted"/>
<reference evidence="1" key="1">
    <citation type="journal article" date="2022" name="Virus Evol.">
        <title>Formal recognition and classification of gene transfer agents as viriforms.</title>
        <authorList>
            <person name="Kogay R."/>
            <person name="Koppenhofer S."/>
            <person name="Beatty J.T."/>
            <person name="Kuhn J.H."/>
            <person name="Lang A.S."/>
            <person name="Zhaxybayeva O."/>
        </authorList>
    </citation>
    <scope>NUCLEOTIDE SEQUENCE</scope>
    <source>
        <strain evidence="1">Dshi_2162</strain>
    </source>
</reference>
<organism evidence="1">
    <name type="scientific">Dinogtaviriform tomaschi</name>
    <dbReference type="NCBI Taxonomy" id="3041226"/>
    <lineage>
        <taxon>Viruses</taxon>
        <taxon>Viruses incertae sedis</taxon>
        <taxon>Rhodogtaviriformidae</taxon>
        <taxon>Dinogtaviriform</taxon>
    </lineage>
</organism>
<name>A0AA48P7Z5_9VIRU</name>
<dbReference type="EMBL" id="BK063292">
    <property type="protein sequence ID" value="DBA12223.1"/>
    <property type="molecule type" value="Genomic_DNA"/>
</dbReference>
<dbReference type="Pfam" id="PF10983">
    <property type="entry name" value="DUF2793"/>
    <property type="match status" value="1"/>
</dbReference>